<reference evidence="1 2" key="1">
    <citation type="submission" date="2019-08" db="EMBL/GenBank/DDBJ databases">
        <authorList>
            <person name="Alioto T."/>
            <person name="Alioto T."/>
            <person name="Gomez Garrido J."/>
        </authorList>
    </citation>
    <scope>NUCLEOTIDE SEQUENCE [LARGE SCALE GENOMIC DNA]</scope>
</reference>
<sequence>MKAKLFPKMNHSRQDSQRMEKCNTQWNAASRPKSTKVIQSILRHTLSIPNETRWTLIYDSLFQINKRKEKFSELTRSVDLKHCSFAVSDHNYIDAFLFCVQPLLQSLDILQGDKSVFYRMIFSALLSLQQKLRIINSGHIMYFKLNIKIILNSMERRFSNILSSNKIEADNIAIVTFSHPRFKRKWLDYMNISSCDKLSSLFKNRHKITEQIYLRLLRWKYLVILSIHVIVLNVSTHILL</sequence>
<evidence type="ECO:0000313" key="2">
    <source>
        <dbReference type="Proteomes" id="UP000325440"/>
    </source>
</evidence>
<keyword evidence="2" id="KW-1185">Reference proteome</keyword>
<gene>
    <name evidence="1" type="ORF">CINCED_3A003171</name>
</gene>
<evidence type="ECO:0000313" key="1">
    <source>
        <dbReference type="EMBL" id="VVC32516.1"/>
    </source>
</evidence>
<name>A0A5E4MQC3_9HEMI</name>
<dbReference type="Proteomes" id="UP000325440">
    <property type="component" value="Unassembled WGS sequence"/>
</dbReference>
<protein>
    <submittedName>
        <fullName evidence="1">Ribonuclease H-like domain</fullName>
    </submittedName>
</protein>
<dbReference type="PANTHER" id="PTHR47501">
    <property type="entry name" value="TRANSPOSASE-RELATED"/>
    <property type="match status" value="1"/>
</dbReference>
<organism evidence="1 2">
    <name type="scientific">Cinara cedri</name>
    <dbReference type="NCBI Taxonomy" id="506608"/>
    <lineage>
        <taxon>Eukaryota</taxon>
        <taxon>Metazoa</taxon>
        <taxon>Ecdysozoa</taxon>
        <taxon>Arthropoda</taxon>
        <taxon>Hexapoda</taxon>
        <taxon>Insecta</taxon>
        <taxon>Pterygota</taxon>
        <taxon>Neoptera</taxon>
        <taxon>Paraneoptera</taxon>
        <taxon>Hemiptera</taxon>
        <taxon>Sternorrhyncha</taxon>
        <taxon>Aphidomorpha</taxon>
        <taxon>Aphidoidea</taxon>
        <taxon>Aphididae</taxon>
        <taxon>Lachninae</taxon>
        <taxon>Cinara</taxon>
    </lineage>
</organism>
<proteinExistence type="predicted"/>
<dbReference type="OrthoDB" id="6587994at2759"/>
<dbReference type="EMBL" id="CABPRJ010000957">
    <property type="protein sequence ID" value="VVC32516.1"/>
    <property type="molecule type" value="Genomic_DNA"/>
</dbReference>
<accession>A0A5E4MQC3</accession>
<dbReference type="InterPro" id="IPR012337">
    <property type="entry name" value="RNaseH-like_sf"/>
</dbReference>
<dbReference type="AlphaFoldDB" id="A0A5E4MQC3"/>
<dbReference type="SUPFAM" id="SSF53098">
    <property type="entry name" value="Ribonuclease H-like"/>
    <property type="match status" value="1"/>
</dbReference>